<evidence type="ECO:0000256" key="11">
    <source>
        <dbReference type="ARBA" id="ARBA00022786"/>
    </source>
</evidence>
<dbReference type="GO" id="GO:0043240">
    <property type="term" value="C:Fanconi anaemia nuclear complex"/>
    <property type="evidence" value="ECO:0007669"/>
    <property type="project" value="InterPro"/>
</dbReference>
<dbReference type="Gene3D" id="3.10.110.10">
    <property type="entry name" value="Ubiquitin Conjugating Enzyme"/>
    <property type="match status" value="1"/>
</dbReference>
<evidence type="ECO:0000313" key="21">
    <source>
        <dbReference type="Proteomes" id="UP000694542"/>
    </source>
</evidence>
<proteinExistence type="predicted"/>
<dbReference type="InterPro" id="IPR013083">
    <property type="entry name" value="Znf_RING/FYVE/PHD"/>
</dbReference>
<dbReference type="Proteomes" id="UP000694542">
    <property type="component" value="Chromosome 10"/>
</dbReference>
<dbReference type="CDD" id="cd23831">
    <property type="entry name" value="DRWD-N_FANCL"/>
    <property type="match status" value="1"/>
</dbReference>
<keyword evidence="13" id="KW-0832">Ubl conjugation</keyword>
<dbReference type="SMART" id="SM01197">
    <property type="entry name" value="FANCL_C"/>
    <property type="match status" value="1"/>
</dbReference>
<dbReference type="GO" id="GO:0036297">
    <property type="term" value="P:interstrand cross-link repair"/>
    <property type="evidence" value="ECO:0007669"/>
    <property type="project" value="InterPro"/>
</dbReference>
<evidence type="ECO:0000256" key="12">
    <source>
        <dbReference type="ARBA" id="ARBA00022833"/>
    </source>
</evidence>
<evidence type="ECO:0000256" key="4">
    <source>
        <dbReference type="ARBA" id="ARBA00004906"/>
    </source>
</evidence>
<dbReference type="PANTHER" id="PTHR13206:SF0">
    <property type="entry name" value="E3 UBIQUITIN-PROTEIN LIGASE FANCL"/>
    <property type="match status" value="1"/>
</dbReference>
<dbReference type="Gene3D" id="3.10.110.20">
    <property type="entry name" value="RWD domain-like"/>
    <property type="match status" value="1"/>
</dbReference>
<dbReference type="CDD" id="cd16490">
    <property type="entry name" value="RING-CH-C4HC3_FANCL"/>
    <property type="match status" value="1"/>
</dbReference>
<dbReference type="InterPro" id="IPR043898">
    <property type="entry name" value="FANCL_d2"/>
</dbReference>
<evidence type="ECO:0000256" key="1">
    <source>
        <dbReference type="ARBA" id="ARBA00000900"/>
    </source>
</evidence>
<dbReference type="EC" id="2.3.2.27" evidence="5"/>
<evidence type="ECO:0000256" key="5">
    <source>
        <dbReference type="ARBA" id="ARBA00012483"/>
    </source>
</evidence>
<comment type="subcellular location">
    <subcellularLocation>
        <location evidence="3">Cytoplasm</location>
    </subcellularLocation>
    <subcellularLocation>
        <location evidence="2">Nucleus</location>
    </subcellularLocation>
</comment>
<dbReference type="FunFam" id="3.30.40.10:FF:000221">
    <property type="entry name" value="E3 ubiquitin-protein ligase FANCL isoform X2"/>
    <property type="match status" value="1"/>
</dbReference>
<keyword evidence="6" id="KW-0963">Cytoplasm</keyword>
<dbReference type="InterPro" id="IPR043003">
    <property type="entry name" value="FANCL_d3_sf"/>
</dbReference>
<dbReference type="Gene3D" id="3.30.40.10">
    <property type="entry name" value="Zinc/RING finger domain, C3HC4 (zinc finger)"/>
    <property type="match status" value="1"/>
</dbReference>
<dbReference type="Pfam" id="PF18890">
    <property type="entry name" value="FANCL_d2"/>
    <property type="match status" value="1"/>
</dbReference>
<dbReference type="GO" id="GO:0061630">
    <property type="term" value="F:ubiquitin protein ligase activity"/>
    <property type="evidence" value="ECO:0007669"/>
    <property type="project" value="UniProtKB-EC"/>
</dbReference>
<dbReference type="Ensembl" id="ENSCAFT00040045706.1">
    <property type="protein sequence ID" value="ENSCAFP00040039901.1"/>
    <property type="gene ID" value="ENSCAFG00040024502.1"/>
</dbReference>
<evidence type="ECO:0000256" key="10">
    <source>
        <dbReference type="ARBA" id="ARBA00022771"/>
    </source>
</evidence>
<reference evidence="20" key="1">
    <citation type="submission" date="2018-10" db="EMBL/GenBank/DDBJ databases">
        <title>De novo assembly of a Great Dane genome.</title>
        <authorList>
            <person name="Kidd J.M."/>
            <person name="Pendleton A.L."/>
            <person name="Shen F."/>
            <person name="Emery S."/>
        </authorList>
    </citation>
    <scope>NUCLEOTIDE SEQUENCE [LARGE SCALE GENOMIC DNA]</scope>
    <source>
        <strain evidence="20">Great Dane</strain>
    </source>
</reference>
<evidence type="ECO:0000256" key="6">
    <source>
        <dbReference type="ARBA" id="ARBA00022490"/>
    </source>
</evidence>
<dbReference type="InterPro" id="IPR001841">
    <property type="entry name" value="Znf_RING"/>
</dbReference>
<comment type="pathway">
    <text evidence="4">Protein modification; protein ubiquitination.</text>
</comment>
<keyword evidence="10 18" id="KW-0863">Zinc-finger</keyword>
<dbReference type="CDD" id="cd23786">
    <property type="entry name" value="ELF_FANCL"/>
    <property type="match status" value="1"/>
</dbReference>
<dbReference type="FunFam" id="3.10.110.10:FF:000081">
    <property type="entry name" value="E3 ubiquitin-protein ligase FANCL"/>
    <property type="match status" value="1"/>
</dbReference>
<dbReference type="PROSITE" id="PS50089">
    <property type="entry name" value="ZF_RING_2"/>
    <property type="match status" value="1"/>
</dbReference>
<evidence type="ECO:0000256" key="8">
    <source>
        <dbReference type="ARBA" id="ARBA00022723"/>
    </source>
</evidence>
<dbReference type="AlphaFoldDB" id="A0A8C0TUL1"/>
<dbReference type="Pfam" id="PF09765">
    <property type="entry name" value="FANCL_d1"/>
    <property type="match status" value="1"/>
</dbReference>
<keyword evidence="11" id="KW-0833">Ubl conjugation pathway</keyword>
<evidence type="ECO:0000256" key="13">
    <source>
        <dbReference type="ARBA" id="ARBA00022843"/>
    </source>
</evidence>
<keyword evidence="9" id="KW-0227">DNA damage</keyword>
<reference evidence="20" key="2">
    <citation type="submission" date="2025-08" db="UniProtKB">
        <authorList>
            <consortium name="Ensembl"/>
        </authorList>
    </citation>
    <scope>IDENTIFICATION</scope>
</reference>
<dbReference type="SUPFAM" id="SSF57850">
    <property type="entry name" value="RING/U-box"/>
    <property type="match status" value="1"/>
</dbReference>
<feature type="domain" description="RING-type" evidence="19">
    <location>
        <begin position="330"/>
        <end position="386"/>
    </location>
</feature>
<dbReference type="GO" id="GO:0008270">
    <property type="term" value="F:zinc ion binding"/>
    <property type="evidence" value="ECO:0007669"/>
    <property type="project" value="UniProtKB-KW"/>
</dbReference>
<protein>
    <recommendedName>
        <fullName evidence="16">E3 ubiquitin-protein ligase FANCL</fullName>
        <ecNumber evidence="5">2.3.2.27</ecNumber>
    </recommendedName>
    <alternativeName>
        <fullName evidence="17">RING-type E3 ubiquitin transferase FANCL</fullName>
    </alternativeName>
</protein>
<evidence type="ECO:0000313" key="20">
    <source>
        <dbReference type="Ensembl" id="ENSCAFP00040039901.1"/>
    </source>
</evidence>
<dbReference type="FunFam" id="3.10.110.20:FF:000001">
    <property type="entry name" value="E3 ubiquitin-protein ligase FANCL"/>
    <property type="match status" value="1"/>
</dbReference>
<dbReference type="InterPro" id="IPR019162">
    <property type="entry name" value="FancL_WD-rpt_cont_dom"/>
</dbReference>
<evidence type="ECO:0000256" key="2">
    <source>
        <dbReference type="ARBA" id="ARBA00004123"/>
    </source>
</evidence>
<organism evidence="20 21">
    <name type="scientific">Canis lupus familiaris</name>
    <name type="common">Dog</name>
    <name type="synonym">Canis familiaris</name>
    <dbReference type="NCBI Taxonomy" id="9615"/>
    <lineage>
        <taxon>Eukaryota</taxon>
        <taxon>Metazoa</taxon>
        <taxon>Chordata</taxon>
        <taxon>Craniata</taxon>
        <taxon>Vertebrata</taxon>
        <taxon>Euteleostomi</taxon>
        <taxon>Mammalia</taxon>
        <taxon>Eutheria</taxon>
        <taxon>Laurasiatheria</taxon>
        <taxon>Carnivora</taxon>
        <taxon>Caniformia</taxon>
        <taxon>Canidae</taxon>
        <taxon>Canis</taxon>
    </lineage>
</organism>
<evidence type="ECO:0000256" key="14">
    <source>
        <dbReference type="ARBA" id="ARBA00023204"/>
    </source>
</evidence>
<keyword evidence="14" id="KW-0234">DNA repair</keyword>
<evidence type="ECO:0000256" key="15">
    <source>
        <dbReference type="ARBA" id="ARBA00023242"/>
    </source>
</evidence>
<comment type="catalytic activity">
    <reaction evidence="1">
        <text>S-ubiquitinyl-[E2 ubiquitin-conjugating enzyme]-L-cysteine + [acceptor protein]-L-lysine = [E2 ubiquitin-conjugating enzyme]-L-cysteine + N(6)-ubiquitinyl-[acceptor protein]-L-lysine.</text>
        <dbReference type="EC" id="2.3.2.27"/>
    </reaction>
</comment>
<sequence>MCGARRRITRPPIPLPRLHRRRTMAEMEASLLRQFPLLLPQNRAKTVYEGFISAQGRDFHLKILLPEDLQMKNARLLCSWQLKTILNGYHQIVQQRMQHSPDLMSFMMELKMVLEVALKNKQELYAPPPPPQFYSSLMEEIGTLGWDKLVYVDTCLSTIKLKAEDASGRKHLITLKLKTKYPTESPDCVVDFPVSFSVSWTPQSSLISIYSQFLAALESLKAFWDVMDEIDEKTWVLEPEKPTRSATTRRIALENRASINIEVDPRHPTMLPECCFLGADHVVKPLGIKLSRNIHLWDPENSLLQNLKDVLEIDFPARANLEKSDFSMDCGICYAYQLDGAIPDQVCDNLQCGQPFHQICLYEWLRGLLTSRQSFNIIFGECPYCSKEEAPPPPSCVYGQHQGRPGHLAVRPVRALTAVSSLPRPLRNAMPTSIQEGTCRHWLSLPKGGRNSRRNSHHPFPLWKVPFPLWKVKVTILYPIIRSYVLGT</sequence>
<keyword evidence="12" id="KW-0862">Zinc</keyword>
<accession>A0A8C0TUL1</accession>
<dbReference type="Pfam" id="PF11793">
    <property type="entry name" value="FANCL_C"/>
    <property type="match status" value="1"/>
</dbReference>
<evidence type="ECO:0000256" key="3">
    <source>
        <dbReference type="ARBA" id="ARBA00004496"/>
    </source>
</evidence>
<evidence type="ECO:0000256" key="18">
    <source>
        <dbReference type="PROSITE-ProRule" id="PRU00175"/>
    </source>
</evidence>
<dbReference type="GO" id="GO:0005737">
    <property type="term" value="C:cytoplasm"/>
    <property type="evidence" value="ECO:0007669"/>
    <property type="project" value="UniProtKB-SubCell"/>
</dbReference>
<keyword evidence="15" id="KW-0539">Nucleus</keyword>
<dbReference type="InterPro" id="IPR026848">
    <property type="entry name" value="Fancl"/>
</dbReference>
<evidence type="ECO:0000256" key="16">
    <source>
        <dbReference type="ARBA" id="ARBA00073910"/>
    </source>
</evidence>
<dbReference type="Pfam" id="PF18891">
    <property type="entry name" value="FANCL_d3"/>
    <property type="match status" value="1"/>
</dbReference>
<dbReference type="InterPro" id="IPR044037">
    <property type="entry name" value="FANCL_d3"/>
</dbReference>
<keyword evidence="8" id="KW-0479">Metal-binding</keyword>
<dbReference type="PANTHER" id="PTHR13206">
    <property type="entry name" value="UBIQUITIN LIGASE PROTEIN PHF9 FANCONI ANEMIA GROUP L PROTEIN"/>
    <property type="match status" value="1"/>
</dbReference>
<keyword evidence="7" id="KW-0808">Transferase</keyword>
<evidence type="ECO:0000256" key="17">
    <source>
        <dbReference type="ARBA" id="ARBA00080616"/>
    </source>
</evidence>
<evidence type="ECO:0000256" key="9">
    <source>
        <dbReference type="ARBA" id="ARBA00022763"/>
    </source>
</evidence>
<dbReference type="CDD" id="cd23832">
    <property type="entry name" value="DRWD-C_FANCL"/>
    <property type="match status" value="1"/>
</dbReference>
<evidence type="ECO:0000256" key="7">
    <source>
        <dbReference type="ARBA" id="ARBA00022679"/>
    </source>
</evidence>
<dbReference type="InterPro" id="IPR026850">
    <property type="entry name" value="FANCL_C"/>
</dbReference>
<evidence type="ECO:0000259" key="19">
    <source>
        <dbReference type="PROSITE" id="PS50089"/>
    </source>
</evidence>
<name>A0A8C0TUL1_CANLF</name>
<dbReference type="InterPro" id="IPR016135">
    <property type="entry name" value="UBQ-conjugating_enzyme/RWD"/>
</dbReference>